<dbReference type="AlphaFoldDB" id="A0A5C6BYH6"/>
<protein>
    <submittedName>
        <fullName evidence="1">Uncharacterized protein</fullName>
    </submittedName>
</protein>
<name>A0A5C6BYH6_9BACT</name>
<gene>
    <name evidence="1" type="ORF">Poly21_39430</name>
</gene>
<reference evidence="1 2" key="1">
    <citation type="journal article" date="2020" name="Antonie Van Leeuwenhoek">
        <title>Rhodopirellula heiligendammensis sp. nov., Rhodopirellula pilleata sp. nov., and Rhodopirellula solitaria sp. nov. isolated from natural or artificial marine surfaces in Northern Germany and California, USA, and emended description of the genus Rhodopirellula.</title>
        <authorList>
            <person name="Kallscheuer N."/>
            <person name="Wiegand S."/>
            <person name="Jogler M."/>
            <person name="Boedeker C."/>
            <person name="Peeters S.H."/>
            <person name="Rast P."/>
            <person name="Heuer A."/>
            <person name="Jetten M.S.M."/>
            <person name="Rohde M."/>
            <person name="Jogler C."/>
        </authorList>
    </citation>
    <scope>NUCLEOTIDE SEQUENCE [LARGE SCALE GENOMIC DNA]</scope>
    <source>
        <strain evidence="1 2">Poly21</strain>
    </source>
</reference>
<evidence type="ECO:0000313" key="2">
    <source>
        <dbReference type="Proteomes" id="UP000319908"/>
    </source>
</evidence>
<dbReference type="EMBL" id="SJPU01000002">
    <property type="protein sequence ID" value="TWU16737.1"/>
    <property type="molecule type" value="Genomic_DNA"/>
</dbReference>
<dbReference type="Proteomes" id="UP000319908">
    <property type="component" value="Unassembled WGS sequence"/>
</dbReference>
<sequence length="62" mass="6789">MDGQSAQASEMTTRTLSGSRLGTIGTIGVQLMQGSRASGISRVDLHFSRAWSDWRELEQTTM</sequence>
<organism evidence="1 2">
    <name type="scientific">Allorhodopirellula heiligendammensis</name>
    <dbReference type="NCBI Taxonomy" id="2714739"/>
    <lineage>
        <taxon>Bacteria</taxon>
        <taxon>Pseudomonadati</taxon>
        <taxon>Planctomycetota</taxon>
        <taxon>Planctomycetia</taxon>
        <taxon>Pirellulales</taxon>
        <taxon>Pirellulaceae</taxon>
        <taxon>Allorhodopirellula</taxon>
    </lineage>
</organism>
<evidence type="ECO:0000313" key="1">
    <source>
        <dbReference type="EMBL" id="TWU16737.1"/>
    </source>
</evidence>
<comment type="caution">
    <text evidence="1">The sequence shown here is derived from an EMBL/GenBank/DDBJ whole genome shotgun (WGS) entry which is preliminary data.</text>
</comment>
<keyword evidence="2" id="KW-1185">Reference proteome</keyword>
<proteinExistence type="predicted"/>
<accession>A0A5C6BYH6</accession>